<name>A0A7W8VBK7_9ACTN</name>
<keyword evidence="1" id="KW-0472">Membrane</keyword>
<feature type="transmembrane region" description="Helical" evidence="1">
    <location>
        <begin position="81"/>
        <end position="102"/>
    </location>
</feature>
<keyword evidence="1" id="KW-0812">Transmembrane</keyword>
<feature type="transmembrane region" description="Helical" evidence="1">
    <location>
        <begin position="12"/>
        <end position="30"/>
    </location>
</feature>
<feature type="transmembrane region" description="Helical" evidence="1">
    <location>
        <begin position="36"/>
        <end position="69"/>
    </location>
</feature>
<evidence type="ECO:0000313" key="3">
    <source>
        <dbReference type="Proteomes" id="UP000572635"/>
    </source>
</evidence>
<sequence length="134" mass="13160">MASDGAAEEAPLSPLLAAVLLGAFLPWPGWAAITGFIWGILFFVYLGVSPAVSGPLLLAAIAAGGGWALRRVPRAIGVRNPAPVSAVGAVVFLLPVLSLLAGADISGMAGPCALASAAGAVGCGLAEWSGAGRR</sequence>
<keyword evidence="3" id="KW-1185">Reference proteome</keyword>
<gene>
    <name evidence="2" type="ORF">HDA36_000099</name>
</gene>
<keyword evidence="1" id="KW-1133">Transmembrane helix</keyword>
<evidence type="ECO:0000256" key="1">
    <source>
        <dbReference type="SAM" id="Phobius"/>
    </source>
</evidence>
<dbReference type="EMBL" id="JACHDB010000001">
    <property type="protein sequence ID" value="MBB5430015.1"/>
    <property type="molecule type" value="Genomic_DNA"/>
</dbReference>
<dbReference type="AlphaFoldDB" id="A0A7W8VBK7"/>
<reference evidence="2 3" key="1">
    <citation type="submission" date="2020-08" db="EMBL/GenBank/DDBJ databases">
        <title>Sequencing the genomes of 1000 actinobacteria strains.</title>
        <authorList>
            <person name="Klenk H.-P."/>
        </authorList>
    </citation>
    <scope>NUCLEOTIDE SEQUENCE [LARGE SCALE GENOMIC DNA]</scope>
    <source>
        <strain evidence="2 3">DSM 44551</strain>
    </source>
</reference>
<proteinExistence type="predicted"/>
<dbReference type="RefSeq" id="WP_184387569.1">
    <property type="nucleotide sequence ID" value="NZ_BAAAJD010000177.1"/>
</dbReference>
<dbReference type="Proteomes" id="UP000572635">
    <property type="component" value="Unassembled WGS sequence"/>
</dbReference>
<organism evidence="2 3">
    <name type="scientific">Nocardiopsis composta</name>
    <dbReference type="NCBI Taxonomy" id="157465"/>
    <lineage>
        <taxon>Bacteria</taxon>
        <taxon>Bacillati</taxon>
        <taxon>Actinomycetota</taxon>
        <taxon>Actinomycetes</taxon>
        <taxon>Streptosporangiales</taxon>
        <taxon>Nocardiopsidaceae</taxon>
        <taxon>Nocardiopsis</taxon>
    </lineage>
</organism>
<evidence type="ECO:0000313" key="2">
    <source>
        <dbReference type="EMBL" id="MBB5430015.1"/>
    </source>
</evidence>
<accession>A0A7W8VBK7</accession>
<protein>
    <submittedName>
        <fullName evidence="2">Uncharacterized protein</fullName>
    </submittedName>
</protein>
<comment type="caution">
    <text evidence="2">The sequence shown here is derived from an EMBL/GenBank/DDBJ whole genome shotgun (WGS) entry which is preliminary data.</text>
</comment>